<evidence type="ECO:0000256" key="3">
    <source>
        <dbReference type="ARBA" id="ARBA00022833"/>
    </source>
</evidence>
<dbReference type="GeneID" id="134290449"/>
<dbReference type="PANTHER" id="PTHR47331">
    <property type="entry name" value="PHD-TYPE DOMAIN-CONTAINING PROTEIN"/>
    <property type="match status" value="1"/>
</dbReference>
<feature type="region of interest" description="Disordered" evidence="6">
    <location>
        <begin position="638"/>
        <end position="660"/>
    </location>
</feature>
<keyword evidence="10" id="KW-1185">Reference proteome</keyword>
<dbReference type="PROSITE" id="PS50016">
    <property type="entry name" value="ZF_PHD_2"/>
    <property type="match status" value="1"/>
</dbReference>
<dbReference type="SUPFAM" id="SSF57903">
    <property type="entry name" value="FYVE/PHD zinc finger"/>
    <property type="match status" value="1"/>
</dbReference>
<feature type="domain" description="Integrase catalytic" evidence="8">
    <location>
        <begin position="1751"/>
        <end position="1942"/>
    </location>
</feature>
<dbReference type="InterPro" id="IPR013083">
    <property type="entry name" value="Znf_RING/FYVE/PHD"/>
</dbReference>
<evidence type="ECO:0000256" key="4">
    <source>
        <dbReference type="PROSITE-ProRule" id="PRU00146"/>
    </source>
</evidence>
<organism evidence="9 10">
    <name type="scientific">Aedes albopictus</name>
    <name type="common">Asian tiger mosquito</name>
    <name type="synonym">Stegomyia albopicta</name>
    <dbReference type="NCBI Taxonomy" id="7160"/>
    <lineage>
        <taxon>Eukaryota</taxon>
        <taxon>Metazoa</taxon>
        <taxon>Ecdysozoa</taxon>
        <taxon>Arthropoda</taxon>
        <taxon>Hexapoda</taxon>
        <taxon>Insecta</taxon>
        <taxon>Pterygota</taxon>
        <taxon>Neoptera</taxon>
        <taxon>Endopterygota</taxon>
        <taxon>Diptera</taxon>
        <taxon>Nematocera</taxon>
        <taxon>Culicoidea</taxon>
        <taxon>Culicidae</taxon>
        <taxon>Culicinae</taxon>
        <taxon>Aedini</taxon>
        <taxon>Aedes</taxon>
        <taxon>Stegomyia</taxon>
    </lineage>
</organism>
<feature type="coiled-coil region" evidence="5">
    <location>
        <begin position="106"/>
        <end position="163"/>
    </location>
</feature>
<feature type="compositionally biased region" description="Polar residues" evidence="6">
    <location>
        <begin position="64"/>
        <end position="86"/>
    </location>
</feature>
<dbReference type="InterPro" id="IPR040676">
    <property type="entry name" value="DUF5641"/>
</dbReference>
<dbReference type="SMART" id="SM00249">
    <property type="entry name" value="PHD"/>
    <property type="match status" value="1"/>
</dbReference>
<proteinExistence type="predicted"/>
<name>A0ABM1YCF9_AEDAL</name>
<dbReference type="PROSITE" id="PS50994">
    <property type="entry name" value="INTEGRASE"/>
    <property type="match status" value="1"/>
</dbReference>
<dbReference type="InterPro" id="IPR036397">
    <property type="entry name" value="RNaseH_sf"/>
</dbReference>
<dbReference type="InterPro" id="IPR012337">
    <property type="entry name" value="RNaseH-like_sf"/>
</dbReference>
<dbReference type="InterPro" id="IPR019787">
    <property type="entry name" value="Znf_PHD-finger"/>
</dbReference>
<keyword evidence="1" id="KW-0479">Metal-binding</keyword>
<feature type="domain" description="PHD-type" evidence="7">
    <location>
        <begin position="9"/>
        <end position="59"/>
    </location>
</feature>
<protein>
    <recommendedName>
        <fullName evidence="11">Integrase catalytic domain-containing protein</fullName>
    </recommendedName>
</protein>
<dbReference type="Gene3D" id="3.30.40.10">
    <property type="entry name" value="Zinc/RING finger domain, C3HC4 (zinc finger)"/>
    <property type="match status" value="1"/>
</dbReference>
<dbReference type="InterPro" id="IPR001965">
    <property type="entry name" value="Znf_PHD"/>
</dbReference>
<dbReference type="InterPro" id="IPR011011">
    <property type="entry name" value="Znf_FYVE_PHD"/>
</dbReference>
<dbReference type="RefSeq" id="XP_062713579.1">
    <property type="nucleotide sequence ID" value="XM_062857595.1"/>
</dbReference>
<dbReference type="CDD" id="cd15489">
    <property type="entry name" value="PHD_SF"/>
    <property type="match status" value="1"/>
</dbReference>
<evidence type="ECO:0000256" key="5">
    <source>
        <dbReference type="SAM" id="Coils"/>
    </source>
</evidence>
<keyword evidence="2 4" id="KW-0863">Zinc-finger</keyword>
<dbReference type="SUPFAM" id="SSF53098">
    <property type="entry name" value="Ribonuclease H-like"/>
    <property type="match status" value="1"/>
</dbReference>
<feature type="compositionally biased region" description="Low complexity" evidence="6">
    <location>
        <begin position="93"/>
        <end position="104"/>
    </location>
</feature>
<dbReference type="SUPFAM" id="SSF56672">
    <property type="entry name" value="DNA/RNA polymerases"/>
    <property type="match status" value="1"/>
</dbReference>
<dbReference type="InterPro" id="IPR008042">
    <property type="entry name" value="Retrotrans_Pao"/>
</dbReference>
<evidence type="ECO:0000256" key="2">
    <source>
        <dbReference type="ARBA" id="ARBA00022771"/>
    </source>
</evidence>
<evidence type="ECO:0000313" key="10">
    <source>
        <dbReference type="Proteomes" id="UP000069940"/>
    </source>
</evidence>
<evidence type="ECO:0008006" key="11">
    <source>
        <dbReference type="Google" id="ProtNLM"/>
    </source>
</evidence>
<reference evidence="9" key="2">
    <citation type="submission" date="2025-05" db="UniProtKB">
        <authorList>
            <consortium name="EnsemblMetazoa"/>
        </authorList>
    </citation>
    <scope>IDENTIFICATION</scope>
    <source>
        <strain evidence="9">Foshan</strain>
    </source>
</reference>
<dbReference type="Pfam" id="PF05380">
    <property type="entry name" value="Peptidase_A17"/>
    <property type="match status" value="1"/>
</dbReference>
<dbReference type="Gene3D" id="3.30.420.10">
    <property type="entry name" value="Ribonuclease H-like superfamily/Ribonuclease H"/>
    <property type="match status" value="1"/>
</dbReference>
<dbReference type="Pfam" id="PF18701">
    <property type="entry name" value="DUF5641"/>
    <property type="match status" value="1"/>
</dbReference>
<keyword evidence="3" id="KW-0862">Zinc</keyword>
<feature type="compositionally biased region" description="Polar residues" evidence="6">
    <location>
        <begin position="644"/>
        <end position="653"/>
    </location>
</feature>
<accession>A0ABM1YCF9</accession>
<dbReference type="Proteomes" id="UP000069940">
    <property type="component" value="Unassembled WGS sequence"/>
</dbReference>
<evidence type="ECO:0000313" key="9">
    <source>
        <dbReference type="EnsemblMetazoa" id="AALFPA23_007878.P10540"/>
    </source>
</evidence>
<dbReference type="PANTHER" id="PTHR47331:SF1">
    <property type="entry name" value="GAG-LIKE PROTEIN"/>
    <property type="match status" value="1"/>
</dbReference>
<evidence type="ECO:0000259" key="8">
    <source>
        <dbReference type="PROSITE" id="PS50994"/>
    </source>
</evidence>
<dbReference type="InterPro" id="IPR043502">
    <property type="entry name" value="DNA/RNA_pol_sf"/>
</dbReference>
<evidence type="ECO:0000256" key="1">
    <source>
        <dbReference type="ARBA" id="ARBA00022723"/>
    </source>
</evidence>
<feature type="region of interest" description="Disordered" evidence="6">
    <location>
        <begin position="64"/>
        <end position="104"/>
    </location>
</feature>
<evidence type="ECO:0000256" key="6">
    <source>
        <dbReference type="SAM" id="MobiDB-lite"/>
    </source>
</evidence>
<dbReference type="Pfam" id="PF03564">
    <property type="entry name" value="DUF1759"/>
    <property type="match status" value="1"/>
</dbReference>
<keyword evidence="5" id="KW-0175">Coiled coil</keyword>
<dbReference type="EnsemblMetazoa" id="AALFPA23_007878.R10540">
    <property type="protein sequence ID" value="AALFPA23_007878.P10540"/>
    <property type="gene ID" value="AALFPA23_007878"/>
</dbReference>
<dbReference type="InterPro" id="IPR005312">
    <property type="entry name" value="DUF1759"/>
</dbReference>
<sequence length="2068" mass="233523">MDGHHSRSEFTCKSCQRPNSSDAHMIVCDRCRLWEHFDCAGVIGSTQSRPYICKQCHGKNAANSNISSRLRSQSRQVPSGNASGSKPPSHIGSKVSSMASSNRSSIMKAQLELIEEEAKMKQKELEEEEELKKLEHEEAQRQLEEKRKQMEEQKKLAEEESLLRQRKLEADKARLLKQQLIRRESLEKKNEVILQISERGSVVESTTSSREKVANWLAVNLPHGTPERNTLGKLNNPQADLVSSALNEASPIDVPGGTEIPSTAQPLRQVSVEARHPPPPSPSGLPIVCSAANLNLPQASYRARCQEIRSSTVREPFQQFVTASRPLLAIPPVVHPDAPVFNHSCTSNDVGYDRHQPIRHRHAPAWTTSVQYDAVPNPSAAHQSPQPLPARHDMFTEPVQHFPESAANHSPAPRPMNLLEHIEQPGVLSSQQIAARQVVGKDLPPFGGNPADWPMFISSFEQSTVACGFSNAENLVRLQRCLTGHARDAVRSRLLLPANVPQVINTLRTLYGRPELLIRSLHETIRRTPGPRHDRPESILEFGLAVQNFVDHLQAANQEEHLANPMLMQELVEKLPGPMRMDWATFKNLQPRATVLTFGEFMGKLVTAASEVSFELPGFQKELNSEKQQRLREKARIQAHATESAPSLTSTTESTRKPPKTCRICEREGHRVAECSEFKHLNMEDRWKEVHDKGLCRTCLNNHGKWPCKSWQGCGFAGCRLKHHTLLHSSSAPVTSTHSVNVSSGSPLGGHTLFRVLPVVLYGNGKSLTVFAFIDEGSQITMLEEKVAKELDLSGPRKPLTLQWTGNVKRNELRSEEVSLKISGKYSDNRYDLHQARTVSRLLLPAQRFNYQEMAARFPHLKGLPIEDHDVVQPKLLIGLDNLRLGVPLKLREGGPFDPIAAKCRLGWGVYGRASTEPIARASVNFHTSAASSSDDLLNEQLRDFFTLENSGVVSANEKLESDEEKRARKLLENTTKRTAHGFETGLLWKIDDPSFPETYPMAIRRMKALEKKFGCDPSMMQRIYEQLCDFEQKGYVRKVSESEVATIDHRKTWFLPLGVVINPKKPEKMRLIWDAAAKVAGVSFNSYLLKGPDLLTPLPRVLSGFRLFPIAVSGDIREMFLQIKLQASDRSAQMFVFRRNPDEAVQVYAIDVTMFGSTCSPSSAQFVKNANAEQYAQHFPRAAAAIQEHHYVDDYLDSFRTIDEAVRVVNDVKFVHSKGGFEIRNFLSNEDEVLRRTGEIEPDSSKDFALVRSETTESVLGMKWIPADDIFTYTFSIRDDLKPILDANHIPTKREVLKVVMSLFDPLGFVSFFLVHGKVLMQDVWASGIDWDEEINERLFLNWRQWVSYFPQLDSLRIPRCYFGSPFPKKFDRMELHVLVDASDSAYACVAYYRLETDDGIQVALISSKTKVAPLKVLSVPRLELKAAVLGVRLMEAIEGYHTYSISRRVLWSDSTTVLAWIRSEHRRYNKFVAVRIGEILTATDVREWRWVPSALNTADLATKWKNGPDVSSTNPWFSGPSFFHQSEVFWPHQTVASTTCEELRPVHTHSTPSLLIDSSRFSRWSRLQRTMAFVLRFVDNIRRKQSGASLQLNFLSQDELARAETILWKVAQAEAFPEEIAILSETQGLPEARHHRVAKSSPIYKSWPFLDEHGVLRLRGRIGAATFASTEAKYPAILPRQHRITFLLVDWYHRRFRHANRETVTNEIRQRFEISKLRALVEKVRKGCMMCRIRNALPCPPAMAPLPAARLQPFVRPFTYVGVDYFGPVLVKVGRSQVKRWVALFTCLTIRAVHLEVVHSLSTESCIMAVRRFVARRGYPVEFHSDNGTCFQGASKELERTEIDKRNNAMATAFTTAKTKWFFIPPAAPHMGGAWERLVRSVKVAIGSISDGPRKPDDEVLETILFEAEALINSRPLTYIPLQSADEEAITPNHFLLGTSSGNKLPPTELADSPAVLRSSWKLAQAMTLRFWTRWVKEYLPVITRRSKWFEETRDIAVGDLVLVVGGTTKDQWTRGRIEAVIPGRDGRVRQALVRTAAGVHRRPAVKLAVLDVMENGEPQSEVLEM</sequence>
<dbReference type="InterPro" id="IPR001584">
    <property type="entry name" value="Integrase_cat-core"/>
</dbReference>
<reference evidence="10" key="1">
    <citation type="journal article" date="2015" name="Proc. Natl. Acad. Sci. U.S.A.">
        <title>Genome sequence of the Asian Tiger mosquito, Aedes albopictus, reveals insights into its biology, genetics, and evolution.</title>
        <authorList>
            <person name="Chen X.G."/>
            <person name="Jiang X."/>
            <person name="Gu J."/>
            <person name="Xu M."/>
            <person name="Wu Y."/>
            <person name="Deng Y."/>
            <person name="Zhang C."/>
            <person name="Bonizzoni M."/>
            <person name="Dermauw W."/>
            <person name="Vontas J."/>
            <person name="Armbruster P."/>
            <person name="Huang X."/>
            <person name="Yang Y."/>
            <person name="Zhang H."/>
            <person name="He W."/>
            <person name="Peng H."/>
            <person name="Liu Y."/>
            <person name="Wu K."/>
            <person name="Chen J."/>
            <person name="Lirakis M."/>
            <person name="Topalis P."/>
            <person name="Van Leeuwen T."/>
            <person name="Hall A.B."/>
            <person name="Jiang X."/>
            <person name="Thorpe C."/>
            <person name="Mueller R.L."/>
            <person name="Sun C."/>
            <person name="Waterhouse R.M."/>
            <person name="Yan G."/>
            <person name="Tu Z.J."/>
            <person name="Fang X."/>
            <person name="James A.A."/>
        </authorList>
    </citation>
    <scope>NUCLEOTIDE SEQUENCE [LARGE SCALE GENOMIC DNA]</scope>
    <source>
        <strain evidence="10">Foshan</strain>
    </source>
</reference>
<evidence type="ECO:0000259" key="7">
    <source>
        <dbReference type="PROSITE" id="PS50016"/>
    </source>
</evidence>